<dbReference type="InterPro" id="IPR001719">
    <property type="entry name" value="AP_endonuc_2"/>
</dbReference>
<dbReference type="GO" id="GO:0008270">
    <property type="term" value="F:zinc ion binding"/>
    <property type="evidence" value="ECO:0007669"/>
    <property type="project" value="InterPro"/>
</dbReference>
<reference evidence="2 3" key="1">
    <citation type="submission" date="2018-02" db="EMBL/GenBank/DDBJ databases">
        <title>Genome sequence of Desulfovibrio carbinolicus DSM 3852.</title>
        <authorList>
            <person name="Wilbanks E."/>
            <person name="Skennerton C.T."/>
            <person name="Orphan V.J."/>
        </authorList>
    </citation>
    <scope>NUCLEOTIDE SEQUENCE [LARGE SCALE GENOMIC DNA]</scope>
    <source>
        <strain evidence="2 3">DSM 3852</strain>
    </source>
</reference>
<dbReference type="Pfam" id="PF01261">
    <property type="entry name" value="AP_endonuc_2"/>
    <property type="match status" value="1"/>
</dbReference>
<name>A0A4P6HJ12_9BACT</name>
<organism evidence="2 3">
    <name type="scientific">Solidesulfovibrio carbinolicus</name>
    <dbReference type="NCBI Taxonomy" id="296842"/>
    <lineage>
        <taxon>Bacteria</taxon>
        <taxon>Pseudomonadati</taxon>
        <taxon>Thermodesulfobacteriota</taxon>
        <taxon>Desulfovibrionia</taxon>
        <taxon>Desulfovibrionales</taxon>
        <taxon>Desulfovibrionaceae</taxon>
        <taxon>Solidesulfovibrio</taxon>
    </lineage>
</organism>
<dbReference type="PANTHER" id="PTHR21445">
    <property type="entry name" value="ENDONUCLEASE IV ENDODEOXYRIBONUCLEASE IV"/>
    <property type="match status" value="1"/>
</dbReference>
<dbReference type="GO" id="GO:0008081">
    <property type="term" value="F:phosphoric diester hydrolase activity"/>
    <property type="evidence" value="ECO:0007669"/>
    <property type="project" value="TreeGrafter"/>
</dbReference>
<keyword evidence="3" id="KW-1185">Reference proteome</keyword>
<evidence type="ECO:0000259" key="1">
    <source>
        <dbReference type="Pfam" id="PF01261"/>
    </source>
</evidence>
<dbReference type="GO" id="GO:0003677">
    <property type="term" value="F:DNA binding"/>
    <property type="evidence" value="ECO:0007669"/>
    <property type="project" value="InterPro"/>
</dbReference>
<evidence type="ECO:0000313" key="2">
    <source>
        <dbReference type="EMBL" id="QAZ66424.1"/>
    </source>
</evidence>
<sequence length="272" mass="29528">MNTMLFGISGLPRGDGKRKFTYATAIPHLRGLGLDAMELPFVRSVNVTAKNQAAILAAKAENDFHLTAHASYFINLNAAEPDKLEASLARIRQGAEALALVGGRDLVFHPGYYLGQPPEVVRQTIADNLRRLPDLGVSYRLETTGKATQFGTVAELAGLCRDIPTCKPCLDFSHIHARDNGALKTRADFGRVLRQLADILGEAALAELHIHISGIEYGPKGEKRHLPLAQGDFDYTACLTALRDYGAAGCVICESPALEHDAMLLKKTWLAL</sequence>
<protein>
    <submittedName>
        <fullName evidence="2">AP endonuclease</fullName>
    </submittedName>
</protein>
<dbReference type="KEGG" id="dcb:C3Y92_03855"/>
<dbReference type="SUPFAM" id="SSF51658">
    <property type="entry name" value="Xylose isomerase-like"/>
    <property type="match status" value="1"/>
</dbReference>
<dbReference type="InterPro" id="IPR013022">
    <property type="entry name" value="Xyl_isomerase-like_TIM-brl"/>
</dbReference>
<dbReference type="EMBL" id="CP026538">
    <property type="protein sequence ID" value="QAZ66424.1"/>
    <property type="molecule type" value="Genomic_DNA"/>
</dbReference>
<dbReference type="GO" id="GO:0003906">
    <property type="term" value="F:DNA-(apurinic or apyrimidinic site) endonuclease activity"/>
    <property type="evidence" value="ECO:0007669"/>
    <property type="project" value="TreeGrafter"/>
</dbReference>
<dbReference type="GO" id="GO:0006284">
    <property type="term" value="P:base-excision repair"/>
    <property type="evidence" value="ECO:0007669"/>
    <property type="project" value="TreeGrafter"/>
</dbReference>
<accession>A0A4P6HJ12</accession>
<proteinExistence type="predicted"/>
<feature type="domain" description="Xylose isomerase-like TIM barrel" evidence="1">
    <location>
        <begin position="30"/>
        <end position="257"/>
    </location>
</feature>
<gene>
    <name evidence="2" type="ORF">C3Y92_03855</name>
</gene>
<dbReference type="Proteomes" id="UP000293296">
    <property type="component" value="Chromosome"/>
</dbReference>
<dbReference type="PANTHER" id="PTHR21445:SF0">
    <property type="entry name" value="APURINIC-APYRIMIDINIC ENDONUCLEASE"/>
    <property type="match status" value="1"/>
</dbReference>
<keyword evidence="2" id="KW-0378">Hydrolase</keyword>
<dbReference type="FunFam" id="3.20.20.150:FF:000017">
    <property type="entry name" value="Endonuclease IV related protein"/>
    <property type="match status" value="1"/>
</dbReference>
<keyword evidence="2" id="KW-0540">Nuclease</keyword>
<dbReference type="Gene3D" id="3.20.20.150">
    <property type="entry name" value="Divalent-metal-dependent TIM barrel enzymes"/>
    <property type="match status" value="1"/>
</dbReference>
<dbReference type="AlphaFoldDB" id="A0A4P6HJ12"/>
<evidence type="ECO:0000313" key="3">
    <source>
        <dbReference type="Proteomes" id="UP000293296"/>
    </source>
</evidence>
<dbReference type="OrthoDB" id="9805666at2"/>
<keyword evidence="2" id="KW-0255">Endonuclease</keyword>
<dbReference type="CDD" id="cd00019">
    <property type="entry name" value="AP2Ec"/>
    <property type="match status" value="1"/>
</dbReference>
<dbReference type="SMART" id="SM00518">
    <property type="entry name" value="AP2Ec"/>
    <property type="match status" value="1"/>
</dbReference>
<dbReference type="InterPro" id="IPR036237">
    <property type="entry name" value="Xyl_isomerase-like_sf"/>
</dbReference>